<accession>A0A848LWM2</accession>
<name>A0A848LWM2_9BACT</name>
<gene>
    <name evidence="3" type="ORF">HG543_45220</name>
</gene>
<feature type="region of interest" description="Disordered" evidence="1">
    <location>
        <begin position="34"/>
        <end position="65"/>
    </location>
</feature>
<dbReference type="Proteomes" id="UP000518300">
    <property type="component" value="Unassembled WGS sequence"/>
</dbReference>
<protein>
    <submittedName>
        <fullName evidence="3">Uncharacterized protein</fullName>
    </submittedName>
</protein>
<feature type="signal peptide" evidence="2">
    <location>
        <begin position="1"/>
        <end position="20"/>
    </location>
</feature>
<organism evidence="3 4">
    <name type="scientific">Pyxidicoccus fallax</name>
    <dbReference type="NCBI Taxonomy" id="394095"/>
    <lineage>
        <taxon>Bacteria</taxon>
        <taxon>Pseudomonadati</taxon>
        <taxon>Myxococcota</taxon>
        <taxon>Myxococcia</taxon>
        <taxon>Myxococcales</taxon>
        <taxon>Cystobacterineae</taxon>
        <taxon>Myxococcaceae</taxon>
        <taxon>Pyxidicoccus</taxon>
    </lineage>
</organism>
<evidence type="ECO:0000313" key="4">
    <source>
        <dbReference type="Proteomes" id="UP000518300"/>
    </source>
</evidence>
<keyword evidence="4" id="KW-1185">Reference proteome</keyword>
<keyword evidence="2" id="KW-0732">Signal</keyword>
<dbReference type="RefSeq" id="WP_169351174.1">
    <property type="nucleotide sequence ID" value="NZ_JABBJJ010000374.1"/>
</dbReference>
<dbReference type="AlphaFoldDB" id="A0A848LWM2"/>
<proteinExistence type="predicted"/>
<evidence type="ECO:0000313" key="3">
    <source>
        <dbReference type="EMBL" id="NMO22010.1"/>
    </source>
</evidence>
<sequence length="65" mass="6913">MSDIRVVFLVLALLPARVLAQSSELAPPPLIEAAQESESVGPSVPEVARPPRVVTEAEWGPEPRG</sequence>
<evidence type="ECO:0000256" key="2">
    <source>
        <dbReference type="SAM" id="SignalP"/>
    </source>
</evidence>
<feature type="non-terminal residue" evidence="3">
    <location>
        <position position="65"/>
    </location>
</feature>
<feature type="chain" id="PRO_5032775715" evidence="2">
    <location>
        <begin position="21"/>
        <end position="65"/>
    </location>
</feature>
<dbReference type="EMBL" id="JABBJJ010000374">
    <property type="protein sequence ID" value="NMO22010.1"/>
    <property type="molecule type" value="Genomic_DNA"/>
</dbReference>
<reference evidence="3 4" key="1">
    <citation type="submission" date="2020-04" db="EMBL/GenBank/DDBJ databases">
        <title>Draft genome of Pyxidicoccus fallax type strain.</title>
        <authorList>
            <person name="Whitworth D.E."/>
        </authorList>
    </citation>
    <scope>NUCLEOTIDE SEQUENCE [LARGE SCALE GENOMIC DNA]</scope>
    <source>
        <strain evidence="3 4">DSM 14698</strain>
    </source>
</reference>
<comment type="caution">
    <text evidence="3">The sequence shown here is derived from an EMBL/GenBank/DDBJ whole genome shotgun (WGS) entry which is preliminary data.</text>
</comment>
<evidence type="ECO:0000256" key="1">
    <source>
        <dbReference type="SAM" id="MobiDB-lite"/>
    </source>
</evidence>